<evidence type="ECO:0000256" key="1">
    <source>
        <dbReference type="SAM" id="MobiDB-lite"/>
    </source>
</evidence>
<protein>
    <submittedName>
        <fullName evidence="2">Uncharacterized protein</fullName>
    </submittedName>
</protein>
<feature type="region of interest" description="Disordered" evidence="1">
    <location>
        <begin position="1"/>
        <end position="104"/>
    </location>
</feature>
<feature type="compositionally biased region" description="Basic residues" evidence="1">
    <location>
        <begin position="23"/>
        <end position="75"/>
    </location>
</feature>
<proteinExistence type="predicted"/>
<gene>
    <name evidence="2" type="ORF">BRAFLDRAFT_75718</name>
</gene>
<dbReference type="EMBL" id="GG666606">
    <property type="protein sequence ID" value="EEN49833.1"/>
    <property type="molecule type" value="Genomic_DNA"/>
</dbReference>
<feature type="compositionally biased region" description="Polar residues" evidence="1">
    <location>
        <begin position="85"/>
        <end position="99"/>
    </location>
</feature>
<organism>
    <name type="scientific">Branchiostoma floridae</name>
    <name type="common">Florida lancelet</name>
    <name type="synonym">Amphioxus</name>
    <dbReference type="NCBI Taxonomy" id="7739"/>
    <lineage>
        <taxon>Eukaryota</taxon>
        <taxon>Metazoa</taxon>
        <taxon>Chordata</taxon>
        <taxon>Cephalochordata</taxon>
        <taxon>Leptocardii</taxon>
        <taxon>Amphioxiformes</taxon>
        <taxon>Branchiostomatidae</taxon>
        <taxon>Branchiostoma</taxon>
    </lineage>
</organism>
<name>C3ZC61_BRAFL</name>
<sequence length="337" mass="38907">MSQGLDTLQRGPSKQWWAGRCSSRPRRDSHKPRRVSRNLRRDSHKLRRDSHKLRRDSRKLRRDSRRGLQHHRQLPSRRQDRRQAVRTSNSRVQHNQTFPNCCKSRRAGAQAPVQAARQQAPGQAAAAAQAVPTQEDLAVAARKEKHRKADEYEAAADELRFRRFHRNLRSAMKDIFATEAERKMGALAIRAQWPNLTDQQKAAAVGAKRKRTVIDDEFKEFEDVLDDLEKDLVFDHERVRCQLDAGASGNLIGLDDFRRLGGKPISRERKGYVADGSKVLLDYEGWLELCCDDRVQDALPDQRRQPHDYTTSIADDLREAVICVHKRHLALLQRDLK</sequence>
<reference evidence="2" key="1">
    <citation type="journal article" date="2008" name="Nature">
        <title>The amphioxus genome and the evolution of the chordate karyotype.</title>
        <authorList>
            <consortium name="US DOE Joint Genome Institute (JGI-PGF)"/>
            <person name="Putnam N.H."/>
            <person name="Butts T."/>
            <person name="Ferrier D.E.K."/>
            <person name="Furlong R.F."/>
            <person name="Hellsten U."/>
            <person name="Kawashima T."/>
            <person name="Robinson-Rechavi M."/>
            <person name="Shoguchi E."/>
            <person name="Terry A."/>
            <person name="Yu J.-K."/>
            <person name="Benito-Gutierrez E.L."/>
            <person name="Dubchak I."/>
            <person name="Garcia-Fernandez J."/>
            <person name="Gibson-Brown J.J."/>
            <person name="Grigoriev I.V."/>
            <person name="Horton A.C."/>
            <person name="de Jong P.J."/>
            <person name="Jurka J."/>
            <person name="Kapitonov V.V."/>
            <person name="Kohara Y."/>
            <person name="Kuroki Y."/>
            <person name="Lindquist E."/>
            <person name="Lucas S."/>
            <person name="Osoegawa K."/>
            <person name="Pennacchio L.A."/>
            <person name="Salamov A.A."/>
            <person name="Satou Y."/>
            <person name="Sauka-Spengler T."/>
            <person name="Schmutz J."/>
            <person name="Shin-I T."/>
            <person name="Toyoda A."/>
            <person name="Bronner-Fraser M."/>
            <person name="Fujiyama A."/>
            <person name="Holland L.Z."/>
            <person name="Holland P.W.H."/>
            <person name="Satoh N."/>
            <person name="Rokhsar D.S."/>
        </authorList>
    </citation>
    <scope>NUCLEOTIDE SEQUENCE [LARGE SCALE GENOMIC DNA]</scope>
    <source>
        <strain evidence="2">S238N-H82</strain>
        <tissue evidence="2">Testes</tissue>
    </source>
</reference>
<dbReference type="InParanoid" id="C3ZC61"/>
<evidence type="ECO:0000313" key="2">
    <source>
        <dbReference type="EMBL" id="EEN49833.1"/>
    </source>
</evidence>
<dbReference type="AlphaFoldDB" id="C3ZC61"/>
<feature type="compositionally biased region" description="Polar residues" evidence="1">
    <location>
        <begin position="1"/>
        <end position="12"/>
    </location>
</feature>
<accession>C3ZC61</accession>